<evidence type="ECO:0000256" key="1">
    <source>
        <dbReference type="ARBA" id="ARBA00023015"/>
    </source>
</evidence>
<dbReference type="SUPFAM" id="SSF48498">
    <property type="entry name" value="Tetracyclin repressor-like, C-terminal domain"/>
    <property type="match status" value="1"/>
</dbReference>
<dbReference type="InterPro" id="IPR009057">
    <property type="entry name" value="Homeodomain-like_sf"/>
</dbReference>
<reference evidence="5 6" key="1">
    <citation type="submission" date="2021-06" db="EMBL/GenBank/DDBJ databases">
        <title>Ecological speciation of a Streptomyces species isolated from different habitats and geographic origins.</title>
        <authorList>
            <person name="Wang J."/>
        </authorList>
    </citation>
    <scope>NUCLEOTIDE SEQUENCE [LARGE SCALE GENOMIC DNA]</scope>
    <source>
        <strain evidence="5 6">FXJ8.012</strain>
    </source>
</reference>
<keyword evidence="6" id="KW-1185">Reference proteome</keyword>
<dbReference type="Gene3D" id="1.10.10.60">
    <property type="entry name" value="Homeodomain-like"/>
    <property type="match status" value="1"/>
</dbReference>
<evidence type="ECO:0000313" key="6">
    <source>
        <dbReference type="Proteomes" id="UP000758701"/>
    </source>
</evidence>
<comment type="caution">
    <text evidence="5">The sequence shown here is derived from an EMBL/GenBank/DDBJ whole genome shotgun (WGS) entry which is preliminary data.</text>
</comment>
<evidence type="ECO:0000256" key="3">
    <source>
        <dbReference type="ARBA" id="ARBA00023163"/>
    </source>
</evidence>
<dbReference type="InterPro" id="IPR050109">
    <property type="entry name" value="HTH-type_TetR-like_transc_reg"/>
</dbReference>
<dbReference type="PANTHER" id="PTHR30055">
    <property type="entry name" value="HTH-TYPE TRANSCRIPTIONAL REGULATOR RUTR"/>
    <property type="match status" value="1"/>
</dbReference>
<keyword evidence="1" id="KW-0805">Transcription regulation</keyword>
<evidence type="ECO:0000259" key="4">
    <source>
        <dbReference type="Pfam" id="PF00440"/>
    </source>
</evidence>
<dbReference type="InterPro" id="IPR001647">
    <property type="entry name" value="HTH_TetR"/>
</dbReference>
<dbReference type="Gene3D" id="1.10.357.10">
    <property type="entry name" value="Tetracycline Repressor, domain 2"/>
    <property type="match status" value="1"/>
</dbReference>
<proteinExistence type="predicted"/>
<dbReference type="EMBL" id="JAHSTP010000022">
    <property type="protein sequence ID" value="MBZ6156082.1"/>
    <property type="molecule type" value="Genomic_DNA"/>
</dbReference>
<organism evidence="5 6">
    <name type="scientific">Streptomyces olivaceus</name>
    <dbReference type="NCBI Taxonomy" id="47716"/>
    <lineage>
        <taxon>Bacteria</taxon>
        <taxon>Bacillati</taxon>
        <taxon>Actinomycetota</taxon>
        <taxon>Actinomycetes</taxon>
        <taxon>Kitasatosporales</taxon>
        <taxon>Streptomycetaceae</taxon>
        <taxon>Streptomyces</taxon>
    </lineage>
</organism>
<evidence type="ECO:0000256" key="2">
    <source>
        <dbReference type="ARBA" id="ARBA00023125"/>
    </source>
</evidence>
<dbReference type="SUPFAM" id="SSF46689">
    <property type="entry name" value="Homeodomain-like"/>
    <property type="match status" value="1"/>
</dbReference>
<name>A0ABS7WDP9_STROV</name>
<keyword evidence="2" id="KW-0238">DNA-binding</keyword>
<accession>A0ABS7WDP9</accession>
<gene>
    <name evidence="5" type="ORF">KVH32_33685</name>
</gene>
<dbReference type="PANTHER" id="PTHR30055:SF234">
    <property type="entry name" value="HTH-TYPE TRANSCRIPTIONAL REGULATOR BETI"/>
    <property type="match status" value="1"/>
</dbReference>
<dbReference type="Proteomes" id="UP000758701">
    <property type="component" value="Unassembled WGS sequence"/>
</dbReference>
<keyword evidence="3" id="KW-0804">Transcription</keyword>
<feature type="domain" description="HTH tetR-type" evidence="4">
    <location>
        <begin position="24"/>
        <end position="71"/>
    </location>
</feature>
<evidence type="ECO:0000313" key="5">
    <source>
        <dbReference type="EMBL" id="MBZ6156082.1"/>
    </source>
</evidence>
<dbReference type="RefSeq" id="WP_063741585.1">
    <property type="nucleotide sequence ID" value="NZ_BNEG01000005.1"/>
</dbReference>
<protein>
    <submittedName>
        <fullName evidence="5">TetR family transcriptional regulator</fullName>
    </submittedName>
</protein>
<dbReference type="InterPro" id="IPR036271">
    <property type="entry name" value="Tet_transcr_reg_TetR-rel_C_sf"/>
</dbReference>
<sequence>MYRKPPSGPVHGRTFTQEARRAQIVEATIETLAEIGHTKTSFTAICRHANLSSTGLISYHFAGKPQLLREVTRTIVEKAGTLRTSRVAQEATYRGKLVAYIAAHFDFMARYPAHARALTEIAELVRERPVPELDDVARSALSVEALVALLEEGCRAGEFRIADPPVLALAVQGALDNVVRHHELFAVADLDHLARELTDIFTRCTLSP</sequence>
<dbReference type="Pfam" id="PF00440">
    <property type="entry name" value="TetR_N"/>
    <property type="match status" value="1"/>
</dbReference>